<feature type="transmembrane region" description="Helical" evidence="7">
    <location>
        <begin position="114"/>
        <end position="132"/>
    </location>
</feature>
<evidence type="ECO:0000256" key="1">
    <source>
        <dbReference type="ARBA" id="ARBA00004651"/>
    </source>
</evidence>
<name>A0A101HF86_9BACT</name>
<evidence type="ECO:0000256" key="2">
    <source>
        <dbReference type="ARBA" id="ARBA00022475"/>
    </source>
</evidence>
<gene>
    <name evidence="9" type="ORF">XD92_1509</name>
</gene>
<feature type="transmembrane region" description="Helical" evidence="7">
    <location>
        <begin position="7"/>
        <end position="24"/>
    </location>
</feature>
<keyword evidence="5 7" id="KW-0472">Membrane</keyword>
<feature type="transmembrane region" description="Helical" evidence="7">
    <location>
        <begin position="85"/>
        <end position="108"/>
    </location>
</feature>
<comment type="subcellular location">
    <subcellularLocation>
        <location evidence="1">Cell membrane</location>
        <topology evidence="1">Multi-pass membrane protein</topology>
    </subcellularLocation>
</comment>
<dbReference type="InterPro" id="IPR003841">
    <property type="entry name" value="Na/Pi_transpt"/>
</dbReference>
<evidence type="ECO:0000256" key="7">
    <source>
        <dbReference type="SAM" id="Phobius"/>
    </source>
</evidence>
<dbReference type="AlphaFoldDB" id="A0A101HF86"/>
<dbReference type="Pfam" id="PF01895">
    <property type="entry name" value="PhoU"/>
    <property type="match status" value="1"/>
</dbReference>
<dbReference type="PANTHER" id="PTHR10010">
    <property type="entry name" value="SOLUTE CARRIER FAMILY 34 SODIUM PHOSPHATE , MEMBER 2-RELATED"/>
    <property type="match status" value="1"/>
</dbReference>
<dbReference type="EMBL" id="LGGN01000363">
    <property type="protein sequence ID" value="KUK75799.1"/>
    <property type="molecule type" value="Genomic_DNA"/>
</dbReference>
<dbReference type="PANTHER" id="PTHR10010:SF46">
    <property type="entry name" value="SODIUM-DEPENDENT PHOSPHATE TRANSPORT PROTEIN 2B"/>
    <property type="match status" value="1"/>
</dbReference>
<accession>A0A101HF86</accession>
<dbReference type="PATRIC" id="fig|294710.3.peg.181"/>
<feature type="domain" description="PhoU" evidence="8">
    <location>
        <begin position="425"/>
        <end position="495"/>
    </location>
</feature>
<dbReference type="InterPro" id="IPR026022">
    <property type="entry name" value="PhoU_dom"/>
</dbReference>
<feature type="coiled-coil region" evidence="6">
    <location>
        <begin position="512"/>
        <end position="539"/>
    </location>
</feature>
<dbReference type="Pfam" id="PF02690">
    <property type="entry name" value="Na_Pi_cotrans"/>
    <property type="match status" value="2"/>
</dbReference>
<feature type="transmembrane region" description="Helical" evidence="7">
    <location>
        <begin position="54"/>
        <end position="78"/>
    </location>
</feature>
<dbReference type="NCBIfam" id="TIGR00704">
    <property type="entry name" value="NaPi_cotrn_rel"/>
    <property type="match status" value="1"/>
</dbReference>
<feature type="transmembrane region" description="Helical" evidence="7">
    <location>
        <begin position="182"/>
        <end position="200"/>
    </location>
</feature>
<dbReference type="Gene3D" id="1.20.58.220">
    <property type="entry name" value="Phosphate transport system protein phou homolog 2, domain 2"/>
    <property type="match status" value="1"/>
</dbReference>
<feature type="transmembrane region" description="Helical" evidence="7">
    <location>
        <begin position="254"/>
        <end position="276"/>
    </location>
</feature>
<dbReference type="NCBIfam" id="NF037997">
    <property type="entry name" value="Na_Pi_symport"/>
    <property type="match status" value="1"/>
</dbReference>
<feature type="transmembrane region" description="Helical" evidence="7">
    <location>
        <begin position="144"/>
        <end position="162"/>
    </location>
</feature>
<feature type="transmembrane region" description="Helical" evidence="7">
    <location>
        <begin position="337"/>
        <end position="358"/>
    </location>
</feature>
<dbReference type="SUPFAM" id="SSF109755">
    <property type="entry name" value="PhoU-like"/>
    <property type="match status" value="1"/>
</dbReference>
<organism evidence="9 10">
    <name type="scientific">Proteiniphilum acetatigenes</name>
    <dbReference type="NCBI Taxonomy" id="294710"/>
    <lineage>
        <taxon>Bacteria</taxon>
        <taxon>Pseudomonadati</taxon>
        <taxon>Bacteroidota</taxon>
        <taxon>Bacteroidia</taxon>
        <taxon>Bacteroidales</taxon>
        <taxon>Dysgonomonadaceae</taxon>
        <taxon>Proteiniphilum</taxon>
    </lineage>
</organism>
<keyword evidence="2" id="KW-1003">Cell membrane</keyword>
<dbReference type="GO" id="GO:0005886">
    <property type="term" value="C:plasma membrane"/>
    <property type="evidence" value="ECO:0007669"/>
    <property type="project" value="UniProtKB-SubCell"/>
</dbReference>
<feature type="non-terminal residue" evidence="9">
    <location>
        <position position="1"/>
    </location>
</feature>
<reference evidence="10" key="1">
    <citation type="journal article" date="2015" name="MBio">
        <title>Genome-Resolved Metagenomic Analysis Reveals Roles for Candidate Phyla and Other Microbial Community Members in Biogeochemical Transformations in Oil Reservoirs.</title>
        <authorList>
            <person name="Hu P."/>
            <person name="Tom L."/>
            <person name="Singh A."/>
            <person name="Thomas B.C."/>
            <person name="Baker B.J."/>
            <person name="Piceno Y.M."/>
            <person name="Andersen G.L."/>
            <person name="Banfield J.F."/>
        </authorList>
    </citation>
    <scope>NUCLEOTIDE SEQUENCE [LARGE SCALE GENOMIC DNA]</scope>
</reference>
<protein>
    <submittedName>
        <fullName evidence="9">Na/Pi-cotransporter II-like protein</fullName>
    </submittedName>
</protein>
<keyword evidence="6" id="KW-0175">Coiled coil</keyword>
<dbReference type="InterPro" id="IPR004633">
    <property type="entry name" value="NaPi_cotrn-rel/YqeW-like"/>
</dbReference>
<dbReference type="InterPro" id="IPR038078">
    <property type="entry name" value="PhoU-like_sf"/>
</dbReference>
<dbReference type="GO" id="GO:0005436">
    <property type="term" value="F:sodium:phosphate symporter activity"/>
    <property type="evidence" value="ECO:0007669"/>
    <property type="project" value="InterPro"/>
</dbReference>
<evidence type="ECO:0000256" key="5">
    <source>
        <dbReference type="ARBA" id="ARBA00023136"/>
    </source>
</evidence>
<keyword evidence="3 7" id="KW-0812">Transmembrane</keyword>
<evidence type="ECO:0000256" key="6">
    <source>
        <dbReference type="SAM" id="Coils"/>
    </source>
</evidence>
<evidence type="ECO:0000256" key="3">
    <source>
        <dbReference type="ARBA" id="ARBA00022692"/>
    </source>
</evidence>
<dbReference type="GO" id="GO:0044341">
    <property type="term" value="P:sodium-dependent phosphate transport"/>
    <property type="evidence" value="ECO:0007669"/>
    <property type="project" value="InterPro"/>
</dbReference>
<sequence>WKMEYGFIDFLKLIGSLGLFLYGMKIMSEGLQKLAGNKLRNILTAMTKNRVMGVLTGILITALVQSSSATTVMVVSFVNAGLLSLIQSIGVIMGANIGTTVTAWMISFFGFGKFSISALSIPLMGVALPLFFSSKSRNKSLGEFIFGFSFLFMGLDFLKGSMPDLQNNPEVLSFVQNFTNMGLLSTLFFLLVGTVLTIIVQSSSATVALTLIMAVQGWIDFPSAAAMIMGENIGTTITANVAALPTNLSAKRTAFAHLIFNVMGVIWMLFVFNHFVQLVDNIVPSFASVRPSGITSFVTSLSPETYSQITTLSRAELTPELAALQDQYHTYQSATSYGLSLFHTLFNITNVALMIWFVKLYEKICLIVIRPKKGEEEDEEFALQYISTGMASTDELSILQAEKEVEVYAARVKKMFGFVKKMTNLKNNDKKFLKLYNRTEKYEDISDRMEVEIGSYLSKVAEGKLSDQSKERVRSILRSVTEIESIADSACNIARHLKRKMEAGVEFEESMVENINSMYELLDKALDNMQNLLKNQKITESDLVNSRHIESSINEKRNLLKRENVENLDQKLYSYQNGVFYIDIISECERMGDYIINVIEALEKKQN</sequence>
<dbReference type="Proteomes" id="UP000053860">
    <property type="component" value="Unassembled WGS sequence"/>
</dbReference>
<evidence type="ECO:0000313" key="10">
    <source>
        <dbReference type="Proteomes" id="UP000053860"/>
    </source>
</evidence>
<keyword evidence="4 7" id="KW-1133">Transmembrane helix</keyword>
<dbReference type="STRING" id="1123008.GCA_000380985_02729"/>
<comment type="caution">
    <text evidence="9">The sequence shown here is derived from an EMBL/GenBank/DDBJ whole genome shotgun (WGS) entry which is preliminary data.</text>
</comment>
<evidence type="ECO:0000259" key="8">
    <source>
        <dbReference type="Pfam" id="PF01895"/>
    </source>
</evidence>
<proteinExistence type="predicted"/>
<evidence type="ECO:0000313" key="9">
    <source>
        <dbReference type="EMBL" id="KUK75799.1"/>
    </source>
</evidence>
<evidence type="ECO:0000256" key="4">
    <source>
        <dbReference type="ARBA" id="ARBA00022989"/>
    </source>
</evidence>